<dbReference type="Gene3D" id="2.60.120.620">
    <property type="entry name" value="q2cbj1_9rhob like domain"/>
    <property type="match status" value="1"/>
</dbReference>
<dbReference type="EMBL" id="BDQX01000019">
    <property type="protein sequence ID" value="GBG05734.1"/>
    <property type="molecule type" value="Genomic_DNA"/>
</dbReference>
<comment type="caution">
    <text evidence="1">The sequence shown here is derived from an EMBL/GenBank/DDBJ whole genome shotgun (WGS) entry which is preliminary data.</text>
</comment>
<keyword evidence="1" id="KW-0223">Dioxygenase</keyword>
<dbReference type="SUPFAM" id="SSF51197">
    <property type="entry name" value="Clavaminate synthase-like"/>
    <property type="match status" value="1"/>
</dbReference>
<accession>A0A2R5EQQ9</accession>
<keyword evidence="1" id="KW-0560">Oxidoreductase</keyword>
<sequence>MSQSLSNPDHKPVTRTFKDSTTLLQDAEALRDRAQKDGYLFFKGLFPRELILEVRRQLLTILDANGLLDRSHPLLSGAANQAAVDSLSEEEANWNGVGVPLHIYKEVQRLEAFHGLAHEAKLLSIFTTLFGERAIAHPRNIGRLMLPHKMAYPTPSHQDFIHIQGSYETWTTWVPLGDVPRTLGGLTILEGSHRAGLLGVTANSGAGGLESILCGLGYEWAGGDYEAGDVIAFNSLTVHKALRNQTPGRIRLSCDLRFQPASEPIEALSLLPHGPYTWDELYMGWERKDLQYYWTDEKLQQVSFDESIRWQKDKIC</sequence>
<dbReference type="RefSeq" id="WP_108991190.1">
    <property type="nucleotide sequence ID" value="NZ_BDQX01000019.1"/>
</dbReference>
<dbReference type="PANTHER" id="PTHR40128">
    <property type="entry name" value="EXPRESSED PROTEIN"/>
    <property type="match status" value="1"/>
</dbReference>
<dbReference type="Pfam" id="PF05721">
    <property type="entry name" value="PhyH"/>
    <property type="match status" value="1"/>
</dbReference>
<dbReference type="GO" id="GO:0016706">
    <property type="term" value="F:2-oxoglutarate-dependent dioxygenase activity"/>
    <property type="evidence" value="ECO:0007669"/>
    <property type="project" value="UniProtKB-ARBA"/>
</dbReference>
<name>A0A2R5EQQ9_9BACL</name>
<dbReference type="Proteomes" id="UP000245202">
    <property type="component" value="Unassembled WGS sequence"/>
</dbReference>
<organism evidence="1 2">
    <name type="scientific">Paenibacillus agaridevorans</name>
    <dbReference type="NCBI Taxonomy" id="171404"/>
    <lineage>
        <taxon>Bacteria</taxon>
        <taxon>Bacillati</taxon>
        <taxon>Bacillota</taxon>
        <taxon>Bacilli</taxon>
        <taxon>Bacillales</taxon>
        <taxon>Paenibacillaceae</taxon>
        <taxon>Paenibacillus</taxon>
    </lineage>
</organism>
<keyword evidence="2" id="KW-1185">Reference proteome</keyword>
<protein>
    <submittedName>
        <fullName evidence="1">Phytanoyl-CoA dioxygenase</fullName>
    </submittedName>
</protein>
<evidence type="ECO:0000313" key="1">
    <source>
        <dbReference type="EMBL" id="GBG05734.1"/>
    </source>
</evidence>
<dbReference type="PANTHER" id="PTHR40128:SF1">
    <property type="entry name" value="PHYTANOYL-COA HYDROXYLASE"/>
    <property type="match status" value="1"/>
</dbReference>
<gene>
    <name evidence="1" type="ORF">PAT3040_00218</name>
</gene>
<dbReference type="AlphaFoldDB" id="A0A2R5EQQ9"/>
<evidence type="ECO:0000313" key="2">
    <source>
        <dbReference type="Proteomes" id="UP000245202"/>
    </source>
</evidence>
<proteinExistence type="predicted"/>
<dbReference type="InterPro" id="IPR008775">
    <property type="entry name" value="Phytyl_CoA_dOase-like"/>
</dbReference>
<reference evidence="1 2" key="1">
    <citation type="submission" date="2017-08" db="EMBL/GenBank/DDBJ databases">
        <title>Substantial Increase in Enzyme Production by Combined Drug-Resistance Mutations in Paenibacillus agaridevorans.</title>
        <authorList>
            <person name="Tanaka Y."/>
            <person name="Funane K."/>
            <person name="Hosaka T."/>
            <person name="Shiwa Y."/>
            <person name="Fujita N."/>
            <person name="Miyazaki T."/>
            <person name="Yoshikawa H."/>
            <person name="Murakami K."/>
            <person name="Kasahara K."/>
            <person name="Inaoka T."/>
            <person name="Hiraga Y."/>
            <person name="Ochi K."/>
        </authorList>
    </citation>
    <scope>NUCLEOTIDE SEQUENCE [LARGE SCALE GENOMIC DNA]</scope>
    <source>
        <strain evidence="1 2">T-3040</strain>
    </source>
</reference>